<dbReference type="InterPro" id="IPR023213">
    <property type="entry name" value="CAT-like_dom_sf"/>
</dbReference>
<reference evidence="3 4" key="1">
    <citation type="submission" date="2015-09" db="EMBL/GenBank/DDBJ databases">
        <title>Host preference determinants of Valsa canker pathogens revealed by comparative genomics.</title>
        <authorList>
            <person name="Yin Z."/>
            <person name="Huang L."/>
        </authorList>
    </citation>
    <scope>NUCLEOTIDE SEQUENCE [LARGE SCALE GENOMIC DNA]</scope>
    <source>
        <strain evidence="3 4">03-1</strain>
    </source>
</reference>
<protein>
    <recommendedName>
        <fullName evidence="2">Trichothecene 3-O-acetyltransferase-like N-terminal domain-containing protein</fullName>
    </recommendedName>
</protein>
<evidence type="ECO:0000313" key="4">
    <source>
        <dbReference type="Proteomes" id="UP000283895"/>
    </source>
</evidence>
<keyword evidence="4" id="KW-1185">Reference proteome</keyword>
<dbReference type="Gene3D" id="3.30.559.10">
    <property type="entry name" value="Chloramphenicol acetyltransferase-like domain"/>
    <property type="match status" value="2"/>
</dbReference>
<dbReference type="GO" id="GO:0016747">
    <property type="term" value="F:acyltransferase activity, transferring groups other than amino-acyl groups"/>
    <property type="evidence" value="ECO:0007669"/>
    <property type="project" value="TreeGrafter"/>
</dbReference>
<evidence type="ECO:0000259" key="2">
    <source>
        <dbReference type="Pfam" id="PF22664"/>
    </source>
</evidence>
<feature type="domain" description="Trichothecene 3-O-acetyltransferase-like N-terminal" evidence="2">
    <location>
        <begin position="48"/>
        <end position="188"/>
    </location>
</feature>
<dbReference type="EMBL" id="LKEA01000018">
    <property type="protein sequence ID" value="ROW01948.1"/>
    <property type="molecule type" value="Genomic_DNA"/>
</dbReference>
<dbReference type="InterPro" id="IPR050317">
    <property type="entry name" value="Plant_Fungal_Acyltransferase"/>
</dbReference>
<proteinExistence type="predicted"/>
<comment type="caution">
    <text evidence="3">The sequence shown here is derived from an EMBL/GenBank/DDBJ whole genome shotgun (WGS) entry which is preliminary data.</text>
</comment>
<accession>A0A423WFC0</accession>
<gene>
    <name evidence="3" type="ORF">VMCG_05618</name>
</gene>
<dbReference type="AlphaFoldDB" id="A0A423WFC0"/>
<organism evidence="3 4">
    <name type="scientific">Cytospora schulzeri</name>
    <dbReference type="NCBI Taxonomy" id="448051"/>
    <lineage>
        <taxon>Eukaryota</taxon>
        <taxon>Fungi</taxon>
        <taxon>Dikarya</taxon>
        <taxon>Ascomycota</taxon>
        <taxon>Pezizomycotina</taxon>
        <taxon>Sordariomycetes</taxon>
        <taxon>Sordariomycetidae</taxon>
        <taxon>Diaporthales</taxon>
        <taxon>Cytosporaceae</taxon>
        <taxon>Cytospora</taxon>
    </lineage>
</organism>
<dbReference type="PANTHER" id="PTHR31642:SF310">
    <property type="entry name" value="FATTY ALCOHOL:CAFFEOYL-COA ACYLTRANSFERASE"/>
    <property type="match status" value="1"/>
</dbReference>
<dbReference type="STRING" id="356882.A0A423WFC0"/>
<dbReference type="InterPro" id="IPR054710">
    <property type="entry name" value="Tri101-like_N"/>
</dbReference>
<dbReference type="Proteomes" id="UP000283895">
    <property type="component" value="Unassembled WGS sequence"/>
</dbReference>
<sequence>MEGYHYLTAQQGPNSPLNLASPLEPYSPLVTTDPTLLPAWDQVAQRAYIQVALCFPFEGNKTAAEARIKSSLERLGRQRRDFAGNLKADPQTGRVQLEKHSKDEITFEVVNHGDKFPLTFAQLRSKDFPPSAFVHPDFACDGALAPFRLVPVCQVRVSFIEGGLILWVYLHHTFADGDGLRMFLECFSAQTRGTKIDHPKNTEFEPVGTSKNSCLSASSSAVEDLFKDCPEYIRAPNPQAHSPAAVGTPLAHMATSRPSISHIPKKGHMFIFRHDRLDQLKSLIEALQPTGQKKRPSSYVTLAALAWAHITKARIDTEPEAAAAYDPSGPAKLTKCVDWKARASRDAATQDAAKGYFGVAVALPFSQMPVEAVIRPCHDFNAVVPLVRTIEDTIGSVDEDFVAQRTAALRAAAAEDPRSVVLDLDPRNPKHLAFNTWRHLGADAEWEIPGIMAVKPEAIRPVRGEIGMGYALILPAKKDSMVHELVITLPEKAMESLMKDHDCMRWVDRVVE</sequence>
<name>A0A423WFC0_9PEZI</name>
<dbReference type="PANTHER" id="PTHR31642">
    <property type="entry name" value="TRICHOTHECENE 3-O-ACETYLTRANSFERASE"/>
    <property type="match status" value="1"/>
</dbReference>
<dbReference type="GO" id="GO:0044550">
    <property type="term" value="P:secondary metabolite biosynthetic process"/>
    <property type="evidence" value="ECO:0007669"/>
    <property type="project" value="TreeGrafter"/>
</dbReference>
<dbReference type="Pfam" id="PF22664">
    <property type="entry name" value="TRI-like_N"/>
    <property type="match status" value="1"/>
</dbReference>
<evidence type="ECO:0000256" key="1">
    <source>
        <dbReference type="ARBA" id="ARBA00022679"/>
    </source>
</evidence>
<evidence type="ECO:0000313" key="3">
    <source>
        <dbReference type="EMBL" id="ROW01948.1"/>
    </source>
</evidence>
<dbReference type="OrthoDB" id="1862401at2759"/>
<keyword evidence="1" id="KW-0808">Transferase</keyword>